<dbReference type="EMBL" id="JADCTT010000003">
    <property type="protein sequence ID" value="KAF9755990.1"/>
    <property type="molecule type" value="Genomic_DNA"/>
</dbReference>
<protein>
    <submittedName>
        <fullName evidence="2">Uncharacterized protein</fullName>
    </submittedName>
</protein>
<dbReference type="AlphaFoldDB" id="A0A8H7NHH3"/>
<reference evidence="2" key="1">
    <citation type="submission" date="2020-10" db="EMBL/GenBank/DDBJ databases">
        <title>High-Quality Genome Resource of Clonostachys rosea strain S41 by Oxford Nanopore Long-Read Sequencing.</title>
        <authorList>
            <person name="Wang H."/>
        </authorList>
    </citation>
    <scope>NUCLEOTIDE SEQUENCE</scope>
    <source>
        <strain evidence="2">S41</strain>
    </source>
</reference>
<feature type="transmembrane region" description="Helical" evidence="1">
    <location>
        <begin position="159"/>
        <end position="186"/>
    </location>
</feature>
<sequence length="194" mass="22052">MAKSTNKYHGYIVANGWAYLNPNTDGLLMMPINCGHEFEIQSAPENGKMMGIKLSGQDKLLYVELSSVYIYPQWVVGDNRMGRRAVIQMTEFVLFWYLGKPETLSIWLVNTSPFRPMIENRTGQVLVSEKPDILGIEIETGEVLVQERRMHTKALLGPCGIWCSIVSTVIMIPLIIVSGIFMVYYFCDGYKLEE</sequence>
<evidence type="ECO:0000313" key="2">
    <source>
        <dbReference type="EMBL" id="KAF9755990.1"/>
    </source>
</evidence>
<keyword evidence="1" id="KW-0812">Transmembrane</keyword>
<dbReference type="Proteomes" id="UP000616885">
    <property type="component" value="Unassembled WGS sequence"/>
</dbReference>
<proteinExistence type="predicted"/>
<gene>
    <name evidence="2" type="ORF">IM811_011431</name>
</gene>
<accession>A0A8H7NHH3</accession>
<keyword evidence="1" id="KW-0472">Membrane</keyword>
<comment type="caution">
    <text evidence="2">The sequence shown here is derived from an EMBL/GenBank/DDBJ whole genome shotgun (WGS) entry which is preliminary data.</text>
</comment>
<name>A0A8H7NHH3_BIOOC</name>
<evidence type="ECO:0000313" key="3">
    <source>
        <dbReference type="Proteomes" id="UP000616885"/>
    </source>
</evidence>
<evidence type="ECO:0000256" key="1">
    <source>
        <dbReference type="SAM" id="Phobius"/>
    </source>
</evidence>
<organism evidence="2 3">
    <name type="scientific">Bionectria ochroleuca</name>
    <name type="common">Gliocladium roseum</name>
    <dbReference type="NCBI Taxonomy" id="29856"/>
    <lineage>
        <taxon>Eukaryota</taxon>
        <taxon>Fungi</taxon>
        <taxon>Dikarya</taxon>
        <taxon>Ascomycota</taxon>
        <taxon>Pezizomycotina</taxon>
        <taxon>Sordariomycetes</taxon>
        <taxon>Hypocreomycetidae</taxon>
        <taxon>Hypocreales</taxon>
        <taxon>Bionectriaceae</taxon>
        <taxon>Clonostachys</taxon>
    </lineage>
</organism>
<keyword evidence="1" id="KW-1133">Transmembrane helix</keyword>